<dbReference type="PANTHER" id="PTHR46139:SF3">
    <property type="entry name" value="ALKALINE CERAMIDASE"/>
    <property type="match status" value="1"/>
</dbReference>
<dbReference type="GO" id="GO:0046514">
    <property type="term" value="P:ceramide catabolic process"/>
    <property type="evidence" value="ECO:0000318"/>
    <property type="project" value="GO_Central"/>
</dbReference>
<comment type="similarity">
    <text evidence="2 11">Belongs to the alkaline ceramidase family.</text>
</comment>
<evidence type="ECO:0000256" key="11">
    <source>
        <dbReference type="RuleBase" id="RU364079"/>
    </source>
</evidence>
<dbReference type="Pfam" id="PF05875">
    <property type="entry name" value="Ceramidase"/>
    <property type="match status" value="1"/>
</dbReference>
<dbReference type="GO" id="GO:0046512">
    <property type="term" value="P:sphingosine biosynthetic process"/>
    <property type="evidence" value="ECO:0000318"/>
    <property type="project" value="GO_Central"/>
</dbReference>
<dbReference type="PANTHER" id="PTHR46139">
    <property type="entry name" value="ALKALINE CERAMIDASE"/>
    <property type="match status" value="1"/>
</dbReference>
<evidence type="ECO:0000256" key="10">
    <source>
        <dbReference type="PIRSR" id="PIRSR608901-2"/>
    </source>
</evidence>
<keyword evidence="3 11" id="KW-0812">Transmembrane</keyword>
<feature type="transmembrane region" description="Helical" evidence="11">
    <location>
        <begin position="18"/>
        <end position="35"/>
    </location>
</feature>
<comment type="subcellular location">
    <subcellularLocation>
        <location evidence="1">Membrane</location>
        <topology evidence="1">Multi-pass membrane protein</topology>
    </subcellularLocation>
</comment>
<evidence type="ECO:0000256" key="2">
    <source>
        <dbReference type="ARBA" id="ARBA00009780"/>
    </source>
</evidence>
<comment type="catalytic activity">
    <reaction evidence="9">
        <text>an N-acylsphinganine + H2O = sphinganine + a fatty acid</text>
        <dbReference type="Rhea" id="RHEA:33551"/>
        <dbReference type="ChEBI" id="CHEBI:15377"/>
        <dbReference type="ChEBI" id="CHEBI:28868"/>
        <dbReference type="ChEBI" id="CHEBI:31488"/>
        <dbReference type="ChEBI" id="CHEBI:57817"/>
    </reaction>
    <physiologicalReaction direction="left-to-right" evidence="9">
        <dbReference type="Rhea" id="RHEA:33552"/>
    </physiologicalReaction>
</comment>
<protein>
    <recommendedName>
        <fullName evidence="11">Alkaline ceramidase</fullName>
        <ecNumber evidence="11">3.5.1.-</ecNumber>
    </recommendedName>
</protein>
<comment type="catalytic activity">
    <reaction evidence="7">
        <text>N-(9Z-octadecenoyl)-sphing-4-enine + H2O = sphing-4-enine + (9Z)-octadecenoate</text>
        <dbReference type="Rhea" id="RHEA:41299"/>
        <dbReference type="ChEBI" id="CHEBI:15377"/>
        <dbReference type="ChEBI" id="CHEBI:30823"/>
        <dbReference type="ChEBI" id="CHEBI:57756"/>
        <dbReference type="ChEBI" id="CHEBI:77996"/>
    </reaction>
    <physiologicalReaction direction="left-to-right" evidence="7">
        <dbReference type="Rhea" id="RHEA:41300"/>
    </physiologicalReaction>
</comment>
<organism evidence="12 13">
    <name type="scientific">Ciona intestinalis</name>
    <name type="common">Transparent sea squirt</name>
    <name type="synonym">Ascidia intestinalis</name>
    <dbReference type="NCBI Taxonomy" id="7719"/>
    <lineage>
        <taxon>Eukaryota</taxon>
        <taxon>Metazoa</taxon>
        <taxon>Chordata</taxon>
        <taxon>Tunicata</taxon>
        <taxon>Ascidiacea</taxon>
        <taxon>Phlebobranchia</taxon>
        <taxon>Cionidae</taxon>
        <taxon>Ciona</taxon>
    </lineage>
</organism>
<dbReference type="EMBL" id="EAAA01001383">
    <property type="status" value="NOT_ANNOTATED_CDS"/>
    <property type="molecule type" value="Genomic_DNA"/>
</dbReference>
<dbReference type="Ensembl" id="ENSCINT00000031015.1">
    <property type="protein sequence ID" value="ENSCINP00000031003.1"/>
    <property type="gene ID" value="ENSCING00000021944.1"/>
</dbReference>
<feature type="binding site" evidence="10">
    <location>
        <position position="84"/>
    </location>
    <ligand>
        <name>Zn(2+)</name>
        <dbReference type="ChEBI" id="CHEBI:29105"/>
        <note>catalytic</note>
    </ligand>
</feature>
<dbReference type="GO" id="GO:0046872">
    <property type="term" value="F:metal ion binding"/>
    <property type="evidence" value="ECO:0007669"/>
    <property type="project" value="UniProtKB-KW"/>
</dbReference>
<accession>H2XMX0</accession>
<keyword evidence="11" id="KW-0443">Lipid metabolism</keyword>
<keyword evidence="10" id="KW-0862">Zinc</keyword>
<keyword evidence="5 11" id="KW-1133">Transmembrane helix</keyword>
<dbReference type="Proteomes" id="UP000008144">
    <property type="component" value="Chromosome 2"/>
</dbReference>
<evidence type="ECO:0000313" key="13">
    <source>
        <dbReference type="Proteomes" id="UP000008144"/>
    </source>
</evidence>
<evidence type="ECO:0000256" key="9">
    <source>
        <dbReference type="ARBA" id="ARBA00049511"/>
    </source>
</evidence>
<dbReference type="EC" id="3.5.1.-" evidence="11"/>
<feature type="transmembrane region" description="Helical" evidence="11">
    <location>
        <begin position="116"/>
        <end position="135"/>
    </location>
</feature>
<keyword evidence="6 11" id="KW-0472">Membrane</keyword>
<dbReference type="HOGENOM" id="CLU_124211_0_0_1"/>
<reference evidence="12" key="3">
    <citation type="submission" date="2025-08" db="UniProtKB">
        <authorList>
            <consortium name="Ensembl"/>
        </authorList>
    </citation>
    <scope>IDENTIFICATION</scope>
</reference>
<dbReference type="STRING" id="7719.ENSCINP00000031003"/>
<comment type="catalytic activity">
    <reaction evidence="8">
        <text>an N-acylsphing-4-enine + H2O = sphing-4-enine + a fatty acid</text>
        <dbReference type="Rhea" id="RHEA:20856"/>
        <dbReference type="ChEBI" id="CHEBI:15377"/>
        <dbReference type="ChEBI" id="CHEBI:28868"/>
        <dbReference type="ChEBI" id="CHEBI:52639"/>
        <dbReference type="ChEBI" id="CHEBI:57756"/>
        <dbReference type="EC" id="3.5.1.23"/>
    </reaction>
    <physiologicalReaction direction="left-to-right" evidence="8">
        <dbReference type="Rhea" id="RHEA:20857"/>
    </physiologicalReaction>
</comment>
<evidence type="ECO:0000313" key="12">
    <source>
        <dbReference type="Ensembl" id="ENSCINP00000031003.1"/>
    </source>
</evidence>
<evidence type="ECO:0000256" key="3">
    <source>
        <dbReference type="ARBA" id="ARBA00022692"/>
    </source>
</evidence>
<reference evidence="12" key="4">
    <citation type="submission" date="2025-09" db="UniProtKB">
        <authorList>
            <consortium name="Ensembl"/>
        </authorList>
    </citation>
    <scope>IDENTIFICATION</scope>
</reference>
<dbReference type="AlphaFoldDB" id="H2XMX0"/>
<dbReference type="InParanoid" id="H2XMX0"/>
<keyword evidence="4 11" id="KW-0378">Hydrolase</keyword>
<comment type="function">
    <text evidence="11">Hydrolyzes the sphingolipid ceramide into sphingosine and free fatty acid.</text>
</comment>
<reference evidence="13" key="1">
    <citation type="journal article" date="2002" name="Science">
        <title>The draft genome of Ciona intestinalis: insights into chordate and vertebrate origins.</title>
        <authorList>
            <person name="Dehal P."/>
            <person name="Satou Y."/>
            <person name="Campbell R.K."/>
            <person name="Chapman J."/>
            <person name="Degnan B."/>
            <person name="De Tomaso A."/>
            <person name="Davidson B."/>
            <person name="Di Gregorio A."/>
            <person name="Gelpke M."/>
            <person name="Goodstein D.M."/>
            <person name="Harafuji N."/>
            <person name="Hastings K.E."/>
            <person name="Ho I."/>
            <person name="Hotta K."/>
            <person name="Huang W."/>
            <person name="Kawashima T."/>
            <person name="Lemaire P."/>
            <person name="Martinez D."/>
            <person name="Meinertzhagen I.A."/>
            <person name="Necula S."/>
            <person name="Nonaka M."/>
            <person name="Putnam N."/>
            <person name="Rash S."/>
            <person name="Saiga H."/>
            <person name="Satake M."/>
            <person name="Terry A."/>
            <person name="Yamada L."/>
            <person name="Wang H.G."/>
            <person name="Awazu S."/>
            <person name="Azumi K."/>
            <person name="Boore J."/>
            <person name="Branno M."/>
            <person name="Chin-Bow S."/>
            <person name="DeSantis R."/>
            <person name="Doyle S."/>
            <person name="Francino P."/>
            <person name="Keys D.N."/>
            <person name="Haga S."/>
            <person name="Hayashi H."/>
            <person name="Hino K."/>
            <person name="Imai K.S."/>
            <person name="Inaba K."/>
            <person name="Kano S."/>
            <person name="Kobayashi K."/>
            <person name="Kobayashi M."/>
            <person name="Lee B.I."/>
            <person name="Makabe K.W."/>
            <person name="Manohar C."/>
            <person name="Matassi G."/>
            <person name="Medina M."/>
            <person name="Mochizuki Y."/>
            <person name="Mount S."/>
            <person name="Morishita T."/>
            <person name="Miura S."/>
            <person name="Nakayama A."/>
            <person name="Nishizaka S."/>
            <person name="Nomoto H."/>
            <person name="Ohta F."/>
            <person name="Oishi K."/>
            <person name="Rigoutsos I."/>
            <person name="Sano M."/>
            <person name="Sasaki A."/>
            <person name="Sasakura Y."/>
            <person name="Shoguchi E."/>
            <person name="Shin-i T."/>
            <person name="Spagnuolo A."/>
            <person name="Stainier D."/>
            <person name="Suzuki M.M."/>
            <person name="Tassy O."/>
            <person name="Takatori N."/>
            <person name="Tokuoka M."/>
            <person name="Yagi K."/>
            <person name="Yoshizaki F."/>
            <person name="Wada S."/>
            <person name="Zhang C."/>
            <person name="Hyatt P.D."/>
            <person name="Larimer F."/>
            <person name="Detter C."/>
            <person name="Doggett N."/>
            <person name="Glavina T."/>
            <person name="Hawkins T."/>
            <person name="Richardson P."/>
            <person name="Lucas S."/>
            <person name="Kohara Y."/>
            <person name="Levine M."/>
            <person name="Satoh N."/>
            <person name="Rokhsar D.S."/>
        </authorList>
    </citation>
    <scope>NUCLEOTIDE SEQUENCE [LARGE SCALE GENOMIC DNA]</scope>
</reference>
<comment type="cofactor">
    <cofactor evidence="10">
        <name>Zn(2+)</name>
        <dbReference type="ChEBI" id="CHEBI:29105"/>
    </cofactor>
</comment>
<evidence type="ECO:0000256" key="5">
    <source>
        <dbReference type="ARBA" id="ARBA00022989"/>
    </source>
</evidence>
<proteinExistence type="inferred from homology"/>
<feature type="transmembrane region" description="Helical" evidence="11">
    <location>
        <begin position="55"/>
        <end position="76"/>
    </location>
</feature>
<keyword evidence="10" id="KW-0479">Metal-binding</keyword>
<reference evidence="12" key="2">
    <citation type="journal article" date="2008" name="Genome Biol.">
        <title>Improved genome assembly and evidence-based global gene model set for the chordate Ciona intestinalis: new insight into intron and operon populations.</title>
        <authorList>
            <person name="Satou Y."/>
            <person name="Mineta K."/>
            <person name="Ogasawara M."/>
            <person name="Sasakura Y."/>
            <person name="Shoguchi E."/>
            <person name="Ueno K."/>
            <person name="Yamada L."/>
            <person name="Matsumoto J."/>
            <person name="Wasserscheid J."/>
            <person name="Dewar K."/>
            <person name="Wiley G.B."/>
            <person name="Macmil S.L."/>
            <person name="Roe B.A."/>
            <person name="Zeller R.W."/>
            <person name="Hastings K.E."/>
            <person name="Lemaire P."/>
            <person name="Lindquist E."/>
            <person name="Endo T."/>
            <person name="Hotta K."/>
            <person name="Inaba K."/>
        </authorList>
    </citation>
    <scope>NUCLEOTIDE SEQUENCE [LARGE SCALE GENOMIC DNA]</scope>
    <source>
        <strain evidence="12">wild type</strain>
    </source>
</reference>
<comment type="caution">
    <text evidence="11">Lacks conserved residue(s) required for the propagation of feature annotation.</text>
</comment>
<evidence type="ECO:0000256" key="6">
    <source>
        <dbReference type="ARBA" id="ARBA00023136"/>
    </source>
</evidence>
<feature type="transmembrane region" description="Helical" evidence="11">
    <location>
        <begin position="82"/>
        <end position="104"/>
    </location>
</feature>
<sequence>MLAAAIVATTLSFVEPKFNHVWLFLFVVPVVRGVTMKKSRNLNMEKFQALGRNGLVFLALAVICWVLDRVFCPFMLSIRFPYLHAVWHILVLIAANMVFVFGAFDYANQTASRHEPYLAFVPLLGSYVGIWYVAFRLPNRKST</sequence>
<name>H2XMX0_CIOIN</name>
<keyword evidence="13" id="KW-1185">Reference proteome</keyword>
<dbReference type="GO" id="GO:0016020">
    <property type="term" value="C:membrane"/>
    <property type="evidence" value="ECO:0007669"/>
    <property type="project" value="UniProtKB-SubCell"/>
</dbReference>
<evidence type="ECO:0000256" key="1">
    <source>
        <dbReference type="ARBA" id="ARBA00004141"/>
    </source>
</evidence>
<evidence type="ECO:0000256" key="8">
    <source>
        <dbReference type="ARBA" id="ARBA00048323"/>
    </source>
</evidence>
<dbReference type="InterPro" id="IPR008901">
    <property type="entry name" value="ACER"/>
</dbReference>
<evidence type="ECO:0000256" key="7">
    <source>
        <dbReference type="ARBA" id="ARBA00047401"/>
    </source>
</evidence>
<dbReference type="GO" id="GO:0017040">
    <property type="term" value="F:N-acylsphingosine amidohydrolase activity"/>
    <property type="evidence" value="ECO:0000318"/>
    <property type="project" value="GO_Central"/>
</dbReference>
<feature type="binding site" evidence="10">
    <location>
        <position position="88"/>
    </location>
    <ligand>
        <name>Zn(2+)</name>
        <dbReference type="ChEBI" id="CHEBI:29105"/>
        <note>catalytic</note>
    </ligand>
</feature>
<evidence type="ECO:0000256" key="4">
    <source>
        <dbReference type="ARBA" id="ARBA00022801"/>
    </source>
</evidence>